<keyword evidence="3 4" id="KW-0648">Protein biosynthesis</keyword>
<dbReference type="SMART" id="SM00937">
    <property type="entry name" value="PCRF"/>
    <property type="match status" value="1"/>
</dbReference>
<dbReference type="Gene3D" id="3.30.160.20">
    <property type="match status" value="1"/>
</dbReference>
<dbReference type="InterPro" id="IPR000352">
    <property type="entry name" value="Pep_chain_release_fac_I"/>
</dbReference>
<comment type="subcellular location">
    <subcellularLocation>
        <location evidence="4">Cytoplasm</location>
    </subcellularLocation>
</comment>
<evidence type="ECO:0000256" key="4">
    <source>
        <dbReference type="HAMAP-Rule" id="MF_00094"/>
    </source>
</evidence>
<gene>
    <name evidence="4" type="primary">prfB</name>
    <name evidence="7" type="ORF">FYJ85_12155</name>
</gene>
<dbReference type="Pfam" id="PF00472">
    <property type="entry name" value="RF-1"/>
    <property type="match status" value="1"/>
</dbReference>
<comment type="caution">
    <text evidence="7">The sequence shown here is derived from an EMBL/GenBank/DDBJ whole genome shotgun (WGS) entry which is preliminary data.</text>
</comment>
<dbReference type="InterPro" id="IPR005139">
    <property type="entry name" value="PCRF"/>
</dbReference>
<sequence length="363" mass="41676">MSIDELRQAEGELKSRIEHLHEFLHIDDRKAEMAELEAKMSAPDFWNDKESAQNTVSQLSACRNLLEPFRKLESEIEDYSVALELAGEDEEFLKETEIAYRRLLKSLDRMEIMSFLSGKFDRNNLYFSVHAGAGGTESCDWASMLLRMYRRFFERRGWKDEVIDLQPGEEAGVKSATLHVTGEFAYGYMKGEKGVHRLVRISPFDSNARRHTSFVSVDVFPELDDDIDIEIDETQLRIDTYRSSGAGGQHVNTTDSAIRITHLPTGIVVCCQNERSQHKNRATAMKMLKAKLYEYEEEKRRSEADAIRGEKMENGWGSQIRSYVLQPYQMVKDLRTEVETSNTAGVLDGEIDEFIEAFLKAKK</sequence>
<dbReference type="EMBL" id="VUNS01000012">
    <property type="protein sequence ID" value="MST97791.1"/>
    <property type="molecule type" value="Genomic_DNA"/>
</dbReference>
<comment type="similarity">
    <text evidence="1 4">Belongs to the prokaryotic/mitochondrial release factor family.</text>
</comment>
<dbReference type="FunFam" id="3.30.160.20:FF:000010">
    <property type="entry name" value="Peptide chain release factor 2"/>
    <property type="match status" value="1"/>
</dbReference>
<evidence type="ECO:0000256" key="2">
    <source>
        <dbReference type="ARBA" id="ARBA00022481"/>
    </source>
</evidence>
<evidence type="ECO:0000259" key="6">
    <source>
        <dbReference type="PROSITE" id="PS00745"/>
    </source>
</evidence>
<accession>A0A844G5C0</accession>
<dbReference type="InterPro" id="IPR004374">
    <property type="entry name" value="PrfB"/>
</dbReference>
<name>A0A844G5C0_9BACT</name>
<evidence type="ECO:0000313" key="8">
    <source>
        <dbReference type="Proteomes" id="UP000435649"/>
    </source>
</evidence>
<keyword evidence="2 4" id="KW-0488">Methylation</keyword>
<comment type="function">
    <text evidence="4">Peptide chain release factor 2 directs the termination of translation in response to the peptide chain termination codons UGA and UAA.</text>
</comment>
<evidence type="ECO:0000256" key="5">
    <source>
        <dbReference type="NCBIfam" id="TIGR00020"/>
    </source>
</evidence>
<dbReference type="HAMAP" id="MF_00094">
    <property type="entry name" value="Rel_fac_2"/>
    <property type="match status" value="1"/>
</dbReference>
<dbReference type="AlphaFoldDB" id="A0A844G5C0"/>
<dbReference type="GO" id="GO:0005737">
    <property type="term" value="C:cytoplasm"/>
    <property type="evidence" value="ECO:0007669"/>
    <property type="project" value="UniProtKB-SubCell"/>
</dbReference>
<dbReference type="NCBIfam" id="TIGR00020">
    <property type="entry name" value="prfB"/>
    <property type="match status" value="1"/>
</dbReference>
<dbReference type="SUPFAM" id="SSF75620">
    <property type="entry name" value="Release factor"/>
    <property type="match status" value="1"/>
</dbReference>
<keyword evidence="4" id="KW-0963">Cytoplasm</keyword>
<reference evidence="7 8" key="1">
    <citation type="submission" date="2019-08" db="EMBL/GenBank/DDBJ databases">
        <title>In-depth cultivation of the pig gut microbiome towards novel bacterial diversity and tailored functional studies.</title>
        <authorList>
            <person name="Wylensek D."/>
            <person name="Hitch T.C.A."/>
            <person name="Clavel T."/>
        </authorList>
    </citation>
    <scope>NUCLEOTIDE SEQUENCE [LARGE SCALE GENOMIC DNA]</scope>
    <source>
        <strain evidence="7 8">BBE-744-WT-12</strain>
    </source>
</reference>
<dbReference type="GO" id="GO:0016149">
    <property type="term" value="F:translation release factor activity, codon specific"/>
    <property type="evidence" value="ECO:0007669"/>
    <property type="project" value="UniProtKB-UniRule"/>
</dbReference>
<evidence type="ECO:0000256" key="3">
    <source>
        <dbReference type="ARBA" id="ARBA00022917"/>
    </source>
</evidence>
<proteinExistence type="inferred from homology"/>
<keyword evidence="8" id="KW-1185">Reference proteome</keyword>
<dbReference type="Proteomes" id="UP000435649">
    <property type="component" value="Unassembled WGS sequence"/>
</dbReference>
<dbReference type="InterPro" id="IPR045853">
    <property type="entry name" value="Pep_chain_release_fac_I_sf"/>
</dbReference>
<feature type="domain" description="Prokaryotic-type class I peptide chain release factors" evidence="6">
    <location>
        <begin position="242"/>
        <end position="258"/>
    </location>
</feature>
<dbReference type="PROSITE" id="PS00745">
    <property type="entry name" value="RF_PROK_I"/>
    <property type="match status" value="1"/>
</dbReference>
<organism evidence="7 8">
    <name type="scientific">Victivallis lenta</name>
    <dbReference type="NCBI Taxonomy" id="2606640"/>
    <lineage>
        <taxon>Bacteria</taxon>
        <taxon>Pseudomonadati</taxon>
        <taxon>Lentisphaerota</taxon>
        <taxon>Lentisphaeria</taxon>
        <taxon>Victivallales</taxon>
        <taxon>Victivallaceae</taxon>
        <taxon>Victivallis</taxon>
    </lineage>
</organism>
<dbReference type="Gene3D" id="1.20.58.410">
    <property type="entry name" value="Release factor"/>
    <property type="match status" value="1"/>
</dbReference>
<protein>
    <recommendedName>
        <fullName evidence="4 5">Peptide chain release factor 2</fullName>
        <shortName evidence="4">RF-2</shortName>
    </recommendedName>
</protein>
<dbReference type="Pfam" id="PF03462">
    <property type="entry name" value="PCRF"/>
    <property type="match status" value="1"/>
</dbReference>
<dbReference type="PANTHER" id="PTHR43116:SF3">
    <property type="entry name" value="CLASS I PEPTIDE CHAIN RELEASE FACTOR"/>
    <property type="match status" value="1"/>
</dbReference>
<evidence type="ECO:0000313" key="7">
    <source>
        <dbReference type="EMBL" id="MST97791.1"/>
    </source>
</evidence>
<evidence type="ECO:0000256" key="1">
    <source>
        <dbReference type="ARBA" id="ARBA00010835"/>
    </source>
</evidence>
<dbReference type="RefSeq" id="WP_106055721.1">
    <property type="nucleotide sequence ID" value="NZ_CALXOB010000032.1"/>
</dbReference>
<comment type="PTM">
    <text evidence="4">Methylated by PrmC. Methylation increases the termination efficiency of RF2.</text>
</comment>
<dbReference type="Gene3D" id="3.30.70.1660">
    <property type="match status" value="1"/>
</dbReference>
<dbReference type="PANTHER" id="PTHR43116">
    <property type="entry name" value="PEPTIDE CHAIN RELEASE FACTOR 2"/>
    <property type="match status" value="1"/>
</dbReference>
<feature type="modified residue" description="N5-methylglutamine" evidence="4">
    <location>
        <position position="249"/>
    </location>
</feature>